<evidence type="ECO:0000256" key="1">
    <source>
        <dbReference type="SAM" id="MobiDB-lite"/>
    </source>
</evidence>
<comment type="caution">
    <text evidence="2">The sequence shown here is derived from an EMBL/GenBank/DDBJ whole genome shotgun (WGS) entry which is preliminary data.</text>
</comment>
<protein>
    <submittedName>
        <fullName evidence="2">Uncharacterized protein</fullName>
    </submittedName>
</protein>
<evidence type="ECO:0000313" key="2">
    <source>
        <dbReference type="EMBL" id="NLA55935.1"/>
    </source>
</evidence>
<feature type="region of interest" description="Disordered" evidence="1">
    <location>
        <begin position="28"/>
        <end position="47"/>
    </location>
</feature>
<gene>
    <name evidence="2" type="ORF">GX859_06530</name>
</gene>
<dbReference type="AlphaFoldDB" id="A0A7X6PN17"/>
<dbReference type="EMBL" id="JAAZHI010000138">
    <property type="protein sequence ID" value="NLA55935.1"/>
    <property type="molecule type" value="Genomic_DNA"/>
</dbReference>
<sequence>MDDLVRELLLSRGIPVTEGEAEVLAERHRALREQRPPSPGPEAWAGD</sequence>
<dbReference type="Proteomes" id="UP000557899">
    <property type="component" value="Unassembled WGS sequence"/>
</dbReference>
<accession>A0A7X6PN17</accession>
<organism evidence="2 3">
    <name type="scientific">Corynebacterium humireducens</name>
    <dbReference type="NCBI Taxonomy" id="1223514"/>
    <lineage>
        <taxon>Bacteria</taxon>
        <taxon>Bacillati</taxon>
        <taxon>Actinomycetota</taxon>
        <taxon>Actinomycetes</taxon>
        <taxon>Mycobacteriales</taxon>
        <taxon>Corynebacteriaceae</taxon>
        <taxon>Corynebacterium</taxon>
    </lineage>
</organism>
<proteinExistence type="predicted"/>
<reference evidence="2 3" key="1">
    <citation type="journal article" date="2020" name="Biotechnol. Biofuels">
        <title>New insights from the biogas microbiome by comprehensive genome-resolved metagenomics of nearly 1600 species originating from multiple anaerobic digesters.</title>
        <authorList>
            <person name="Campanaro S."/>
            <person name="Treu L."/>
            <person name="Rodriguez-R L.M."/>
            <person name="Kovalovszki A."/>
            <person name="Ziels R.M."/>
            <person name="Maus I."/>
            <person name="Zhu X."/>
            <person name="Kougias P.G."/>
            <person name="Basile A."/>
            <person name="Luo G."/>
            <person name="Schluter A."/>
            <person name="Konstantinidis K.T."/>
            <person name="Angelidaki I."/>
        </authorList>
    </citation>
    <scope>NUCLEOTIDE SEQUENCE [LARGE SCALE GENOMIC DNA]</scope>
    <source>
        <strain evidence="2">AS15tlH2ME_198</strain>
    </source>
</reference>
<name>A0A7X6PN17_9CORY</name>
<evidence type="ECO:0000313" key="3">
    <source>
        <dbReference type="Proteomes" id="UP000557899"/>
    </source>
</evidence>